<reference evidence="2" key="1">
    <citation type="submission" date="2023-02" db="EMBL/GenBank/DDBJ databases">
        <title>Identification and recombinant expression of a fungal hydrolase from Papiliotrema laurentii that hydrolyzes apple cutin and clears colloidal polyester polyurethane.</title>
        <authorList>
            <consortium name="DOE Joint Genome Institute"/>
            <person name="Roman V.A."/>
            <person name="Bojanowski C."/>
            <person name="Crable B.R."/>
            <person name="Wagner D.N."/>
            <person name="Hung C.S."/>
            <person name="Nadeau L.J."/>
            <person name="Schratz L."/>
            <person name="Haridas S."/>
            <person name="Pangilinan J."/>
            <person name="Lipzen A."/>
            <person name="Na H."/>
            <person name="Yan M."/>
            <person name="Ng V."/>
            <person name="Grigoriev I.V."/>
            <person name="Spatafora J.W."/>
            <person name="Barlow D."/>
            <person name="Biffinger J."/>
            <person name="Kelley-Loughnane N."/>
            <person name="Varaljay V.A."/>
            <person name="Crookes-Goodson W.J."/>
        </authorList>
    </citation>
    <scope>NUCLEOTIDE SEQUENCE</scope>
    <source>
        <strain evidence="2">5307AH</strain>
    </source>
</reference>
<evidence type="ECO:0000313" key="2">
    <source>
        <dbReference type="EMBL" id="KAK1921344.1"/>
    </source>
</evidence>
<protein>
    <submittedName>
        <fullName evidence="2">Uncharacterized protein</fullName>
    </submittedName>
</protein>
<dbReference type="AlphaFoldDB" id="A0AAD9FM14"/>
<evidence type="ECO:0000256" key="1">
    <source>
        <dbReference type="SAM" id="MobiDB-lite"/>
    </source>
</evidence>
<feature type="compositionally biased region" description="Polar residues" evidence="1">
    <location>
        <begin position="256"/>
        <end position="266"/>
    </location>
</feature>
<keyword evidence="3" id="KW-1185">Reference proteome</keyword>
<dbReference type="Proteomes" id="UP001182556">
    <property type="component" value="Unassembled WGS sequence"/>
</dbReference>
<feature type="region of interest" description="Disordered" evidence="1">
    <location>
        <begin position="256"/>
        <end position="316"/>
    </location>
</feature>
<feature type="compositionally biased region" description="Polar residues" evidence="1">
    <location>
        <begin position="192"/>
        <end position="206"/>
    </location>
</feature>
<gene>
    <name evidence="2" type="ORF">DB88DRAFT_98682</name>
</gene>
<accession>A0AAD9FM14</accession>
<organism evidence="2 3">
    <name type="scientific">Papiliotrema laurentii</name>
    <name type="common">Cryptococcus laurentii</name>
    <dbReference type="NCBI Taxonomy" id="5418"/>
    <lineage>
        <taxon>Eukaryota</taxon>
        <taxon>Fungi</taxon>
        <taxon>Dikarya</taxon>
        <taxon>Basidiomycota</taxon>
        <taxon>Agaricomycotina</taxon>
        <taxon>Tremellomycetes</taxon>
        <taxon>Tremellales</taxon>
        <taxon>Rhynchogastremaceae</taxon>
        <taxon>Papiliotrema</taxon>
    </lineage>
</organism>
<name>A0AAD9FM14_PAPLA</name>
<dbReference type="EMBL" id="JAODAN010000011">
    <property type="protein sequence ID" value="KAK1921344.1"/>
    <property type="molecule type" value="Genomic_DNA"/>
</dbReference>
<sequence length="316" mass="32258">MPVELTPSGSFTGQPIDFIPRSIRGWASGPNAVALSHPAPALPPPILVGTGPARLSDCLPGPNRCLPNGLRNPWAPYAGATYLPSSVAAANMQATSVGGMSVLGGGGGAGSVISPRSLNPMGGSVIAPTAAGGSAYGSVISRPGLGGMRPDDGWDGSQGRAHRGVQPDLQSTAGALPPVAASASAWLYSPSSPANHARLSPNSPQVYLQPQMPSLQPTPPSSLLGGSHRPRRASIRPVPIEDCAECKSQCVECQAQSRRPRSVSQSHDSRSLPPAAASGQGPYKRLAGSPQKGSPLRQTPESPLARRVSGRSHRSG</sequence>
<proteinExistence type="predicted"/>
<comment type="caution">
    <text evidence="2">The sequence shown here is derived from an EMBL/GenBank/DDBJ whole genome shotgun (WGS) entry which is preliminary data.</text>
</comment>
<feature type="region of interest" description="Disordered" evidence="1">
    <location>
        <begin position="144"/>
        <end position="173"/>
    </location>
</feature>
<feature type="region of interest" description="Disordered" evidence="1">
    <location>
        <begin position="192"/>
        <end position="232"/>
    </location>
</feature>
<evidence type="ECO:0000313" key="3">
    <source>
        <dbReference type="Proteomes" id="UP001182556"/>
    </source>
</evidence>